<dbReference type="AlphaFoldDB" id="A0AAV9QJN1"/>
<name>A0AAV9QJN1_9PEZI</name>
<sequence length="265" mass="30863">MSGGLKVWEKNPRVQAQVVMLLWWDSTIGLLSREGCLLPYSYLEGLLALEHNMSWSFFGVTGCPRELIVPLIQLANLAEENEKALSMRWTKFDLTLVDEIQQSIINWKNVVLEFDDSISEEEMHHQRDVYHCSEVWRYGLLTYIARVFYWKRHEPPPSKLPYYARLAIEHVNACRHTAPVQRQVLLALFLAGSETTDPFLRQSVRRYCRYWSQQSGYQLFATAASLLDEIWAEAAESLDSVGVWWGSLIDSKQKSQHQKRRFCFG</sequence>
<evidence type="ECO:0000313" key="1">
    <source>
        <dbReference type="EMBL" id="KAK5543654.1"/>
    </source>
</evidence>
<reference evidence="1 2" key="1">
    <citation type="submission" date="2023-06" db="EMBL/GenBank/DDBJ databases">
        <title>Black Yeasts Isolated from many extreme environments.</title>
        <authorList>
            <person name="Coleine C."/>
            <person name="Stajich J.E."/>
            <person name="Selbmann L."/>
        </authorList>
    </citation>
    <scope>NUCLEOTIDE SEQUENCE [LARGE SCALE GENOMIC DNA]</scope>
    <source>
        <strain evidence="1 2">CCFEE 5887</strain>
    </source>
</reference>
<organism evidence="1 2">
    <name type="scientific">Vermiconidia calcicola</name>
    <dbReference type="NCBI Taxonomy" id="1690605"/>
    <lineage>
        <taxon>Eukaryota</taxon>
        <taxon>Fungi</taxon>
        <taxon>Dikarya</taxon>
        <taxon>Ascomycota</taxon>
        <taxon>Pezizomycotina</taxon>
        <taxon>Dothideomycetes</taxon>
        <taxon>Dothideomycetidae</taxon>
        <taxon>Mycosphaerellales</taxon>
        <taxon>Extremaceae</taxon>
        <taxon>Vermiconidia</taxon>
    </lineage>
</organism>
<keyword evidence="2" id="KW-1185">Reference proteome</keyword>
<evidence type="ECO:0000313" key="2">
    <source>
        <dbReference type="Proteomes" id="UP001345827"/>
    </source>
</evidence>
<gene>
    <name evidence="1" type="ORF">LTR25_001268</name>
</gene>
<dbReference type="Pfam" id="PF11951">
    <property type="entry name" value="Fungal_trans_2"/>
    <property type="match status" value="1"/>
</dbReference>
<accession>A0AAV9QJN1</accession>
<comment type="caution">
    <text evidence="1">The sequence shown here is derived from an EMBL/GenBank/DDBJ whole genome shotgun (WGS) entry which is preliminary data.</text>
</comment>
<protein>
    <submittedName>
        <fullName evidence="1">Uncharacterized protein</fullName>
    </submittedName>
</protein>
<proteinExistence type="predicted"/>
<dbReference type="InterPro" id="IPR021858">
    <property type="entry name" value="Fun_TF"/>
</dbReference>
<dbReference type="Proteomes" id="UP001345827">
    <property type="component" value="Unassembled WGS sequence"/>
</dbReference>
<dbReference type="EMBL" id="JAXLQG010000002">
    <property type="protein sequence ID" value="KAK5543654.1"/>
    <property type="molecule type" value="Genomic_DNA"/>
</dbReference>